<dbReference type="AlphaFoldDB" id="A0A812KM05"/>
<accession>A0A812KM05</accession>
<sequence length="410" mass="44818">MARSSQLFEAASTGQCRFSKSWQVLKFFQGLLGLCRPTWDALQMPAPLETAGTTAAHLFLACWAAACSWDIGFLALDRWSQESTCRPAEATAAMDLLRPLFGEVSSLFGLFTLLQVVDIGPDGEEKNKAKADIVNQTQIRLRANGSSCPVCLEDLGPDADRIVVAPCSHAVHWSCYASAVRAKTFQAGRCLMCRKVASWSNITISRLLRDFQGFLARTAAEEDWGSCDEIPREFLVASACADLSEHLPLLHEVSMSLECFSALYVAQKIEVTPSGAWMVAQELSAENASGRGPLAGPGAEAVGTRPASVRLPVGSLLVSASSADGSVCLNEIEMQNAAAFQPMLLFEILRAANGLFIWRVPLPMHLFWNEEFQSKLEVRGVHLCREKVLDLLRHPQAEMFGRHQSATEMP</sequence>
<dbReference type="GO" id="GO:0008270">
    <property type="term" value="F:zinc ion binding"/>
    <property type="evidence" value="ECO:0007669"/>
    <property type="project" value="UniProtKB-KW"/>
</dbReference>
<organism evidence="3 4">
    <name type="scientific">Symbiodinium necroappetens</name>
    <dbReference type="NCBI Taxonomy" id="1628268"/>
    <lineage>
        <taxon>Eukaryota</taxon>
        <taxon>Sar</taxon>
        <taxon>Alveolata</taxon>
        <taxon>Dinophyceae</taxon>
        <taxon>Suessiales</taxon>
        <taxon>Symbiodiniaceae</taxon>
        <taxon>Symbiodinium</taxon>
    </lineage>
</organism>
<gene>
    <name evidence="3" type="ORF">SNEC2469_LOCUS3496</name>
</gene>
<keyword evidence="4" id="KW-1185">Reference proteome</keyword>
<dbReference type="EMBL" id="CAJNJA010007863">
    <property type="protein sequence ID" value="CAE7230001.1"/>
    <property type="molecule type" value="Genomic_DNA"/>
</dbReference>
<keyword evidence="1" id="KW-0479">Metal-binding</keyword>
<dbReference type="SUPFAM" id="SSF57850">
    <property type="entry name" value="RING/U-box"/>
    <property type="match status" value="1"/>
</dbReference>
<dbReference type="Proteomes" id="UP000601435">
    <property type="component" value="Unassembled WGS sequence"/>
</dbReference>
<evidence type="ECO:0000313" key="3">
    <source>
        <dbReference type="EMBL" id="CAE7230001.1"/>
    </source>
</evidence>
<proteinExistence type="predicted"/>
<keyword evidence="1" id="KW-0863">Zinc-finger</keyword>
<reference evidence="3" key="1">
    <citation type="submission" date="2021-02" db="EMBL/GenBank/DDBJ databases">
        <authorList>
            <person name="Dougan E. K."/>
            <person name="Rhodes N."/>
            <person name="Thang M."/>
            <person name="Chan C."/>
        </authorList>
    </citation>
    <scope>NUCLEOTIDE SEQUENCE</scope>
</reference>
<evidence type="ECO:0000259" key="2">
    <source>
        <dbReference type="PROSITE" id="PS50089"/>
    </source>
</evidence>
<dbReference type="SMART" id="SM00184">
    <property type="entry name" value="RING"/>
    <property type="match status" value="1"/>
</dbReference>
<keyword evidence="1" id="KW-0862">Zinc</keyword>
<dbReference type="OrthoDB" id="2122982at2759"/>
<feature type="domain" description="RING-type" evidence="2">
    <location>
        <begin position="148"/>
        <end position="194"/>
    </location>
</feature>
<dbReference type="InterPro" id="IPR013083">
    <property type="entry name" value="Znf_RING/FYVE/PHD"/>
</dbReference>
<name>A0A812KM05_9DINO</name>
<protein>
    <recommendedName>
        <fullName evidence="2">RING-type domain-containing protein</fullName>
    </recommendedName>
</protein>
<evidence type="ECO:0000256" key="1">
    <source>
        <dbReference type="PROSITE-ProRule" id="PRU00175"/>
    </source>
</evidence>
<dbReference type="Pfam" id="PF13639">
    <property type="entry name" value="zf-RING_2"/>
    <property type="match status" value="1"/>
</dbReference>
<dbReference type="InterPro" id="IPR001841">
    <property type="entry name" value="Znf_RING"/>
</dbReference>
<comment type="caution">
    <text evidence="3">The sequence shown here is derived from an EMBL/GenBank/DDBJ whole genome shotgun (WGS) entry which is preliminary data.</text>
</comment>
<dbReference type="Gene3D" id="3.30.40.10">
    <property type="entry name" value="Zinc/RING finger domain, C3HC4 (zinc finger)"/>
    <property type="match status" value="1"/>
</dbReference>
<dbReference type="PROSITE" id="PS50089">
    <property type="entry name" value="ZF_RING_2"/>
    <property type="match status" value="1"/>
</dbReference>
<evidence type="ECO:0000313" key="4">
    <source>
        <dbReference type="Proteomes" id="UP000601435"/>
    </source>
</evidence>